<dbReference type="Gene3D" id="3.40.190.10">
    <property type="entry name" value="Periplasmic binding protein-like II"/>
    <property type="match status" value="1"/>
</dbReference>
<gene>
    <name evidence="6" type="ORF">ACFPCV_03580</name>
</gene>
<dbReference type="Proteomes" id="UP001595859">
    <property type="component" value="Unassembled WGS sequence"/>
</dbReference>
<dbReference type="SUPFAM" id="SSF53850">
    <property type="entry name" value="Periplasmic binding protein-like II"/>
    <property type="match status" value="1"/>
</dbReference>
<evidence type="ECO:0000256" key="1">
    <source>
        <dbReference type="ARBA" id="ARBA00005695"/>
    </source>
</evidence>
<evidence type="ECO:0000256" key="2">
    <source>
        <dbReference type="ARBA" id="ARBA00022448"/>
    </source>
</evidence>
<keyword evidence="2" id="KW-0813">Transport</keyword>
<dbReference type="Pfam" id="PF00496">
    <property type="entry name" value="SBP_bac_5"/>
    <property type="match status" value="1"/>
</dbReference>
<keyword evidence="7" id="KW-1185">Reference proteome</keyword>
<evidence type="ECO:0000256" key="3">
    <source>
        <dbReference type="ARBA" id="ARBA00022729"/>
    </source>
</evidence>
<dbReference type="InterPro" id="IPR030678">
    <property type="entry name" value="Peptide/Ni-bd"/>
</dbReference>
<dbReference type="PIRSF" id="PIRSF002741">
    <property type="entry name" value="MppA"/>
    <property type="match status" value="1"/>
</dbReference>
<dbReference type="CDD" id="cd00995">
    <property type="entry name" value="PBP2_NikA_DppA_OppA_like"/>
    <property type="match status" value="1"/>
</dbReference>
<accession>A0ABV9RWE2</accession>
<dbReference type="PANTHER" id="PTHR30290:SF9">
    <property type="entry name" value="OLIGOPEPTIDE-BINDING PROTEIN APPA"/>
    <property type="match status" value="1"/>
</dbReference>
<protein>
    <submittedName>
        <fullName evidence="6">ABC transporter substrate-binding protein</fullName>
    </submittedName>
</protein>
<proteinExistence type="inferred from homology"/>
<reference evidence="7" key="1">
    <citation type="journal article" date="2019" name="Int. J. Syst. Evol. Microbiol.">
        <title>The Global Catalogue of Microorganisms (GCM) 10K type strain sequencing project: providing services to taxonomists for standard genome sequencing and annotation.</title>
        <authorList>
            <consortium name="The Broad Institute Genomics Platform"/>
            <consortium name="The Broad Institute Genome Sequencing Center for Infectious Disease"/>
            <person name="Wu L."/>
            <person name="Ma J."/>
        </authorList>
    </citation>
    <scope>NUCLEOTIDE SEQUENCE [LARGE SCALE GENOMIC DNA]</scope>
    <source>
        <strain evidence="7">ZS-22-S1</strain>
    </source>
</reference>
<sequence length="538" mass="56463">MRIPKTFLLAAAATAALVAAACSPAPADQQAGGAATPGYLAVADPAVGAGGELDIQIPVDSGAASGLDPQLADVAVSWQLMSLVYDTLVTVGPDFTAQPALAQSWDTPDDTTYVFHLREGVTFSNGRAMTAQDVVGSLERLMAGQGVWRAQIGPVETVTAVDAQTVRVTLSTPYAPFLAALANTPAAVLPMKEVTDGSLDLTRTMLGTGPFVVESHRQDVSWTFTRHDGYWAEDKPGVDQVNITIAPQEQARIAALQNGSADLVALGNVDAPELLTGVRGATVGNQSTTDFYYLMLNSNAPGGKFADERVRKAINIAMDRDAIARTALNGLGKPTGVTPAGLPGSCDPAALPSATASIDEAKALLKAAGAEDLSFSLAVFSTEPAPVIAQVIQQQLGEIGVDVRIEQLDEGSWAGRVYGEVPATFDAAMSWFAGYASAGMVAQWWNPEKAVFNLGFMKPNPELNQVLDTAIATPEGQDRAGALRDLCTAVDEDAQMIPLVTRPALVGYRTDAVSPTLYENEGYGNLLRAIADYRLLTK</sequence>
<dbReference type="PROSITE" id="PS51257">
    <property type="entry name" value="PROKAR_LIPOPROTEIN"/>
    <property type="match status" value="1"/>
</dbReference>
<dbReference type="RefSeq" id="WP_378054405.1">
    <property type="nucleotide sequence ID" value="NZ_JBHSIS010000002.1"/>
</dbReference>
<organism evidence="6 7">
    <name type="scientific">Actinophytocola glycyrrhizae</name>
    <dbReference type="NCBI Taxonomy" id="2044873"/>
    <lineage>
        <taxon>Bacteria</taxon>
        <taxon>Bacillati</taxon>
        <taxon>Actinomycetota</taxon>
        <taxon>Actinomycetes</taxon>
        <taxon>Pseudonocardiales</taxon>
        <taxon>Pseudonocardiaceae</taxon>
    </lineage>
</organism>
<dbReference type="PANTHER" id="PTHR30290">
    <property type="entry name" value="PERIPLASMIC BINDING COMPONENT OF ABC TRANSPORTER"/>
    <property type="match status" value="1"/>
</dbReference>
<dbReference type="Gene3D" id="3.10.105.10">
    <property type="entry name" value="Dipeptide-binding Protein, Domain 3"/>
    <property type="match status" value="1"/>
</dbReference>
<keyword evidence="3 4" id="KW-0732">Signal</keyword>
<evidence type="ECO:0000313" key="6">
    <source>
        <dbReference type="EMBL" id="MFC4852572.1"/>
    </source>
</evidence>
<evidence type="ECO:0000259" key="5">
    <source>
        <dbReference type="Pfam" id="PF00496"/>
    </source>
</evidence>
<dbReference type="InterPro" id="IPR000914">
    <property type="entry name" value="SBP_5_dom"/>
</dbReference>
<feature type="chain" id="PRO_5045456590" evidence="4">
    <location>
        <begin position="28"/>
        <end position="538"/>
    </location>
</feature>
<dbReference type="InterPro" id="IPR039424">
    <property type="entry name" value="SBP_5"/>
</dbReference>
<dbReference type="EMBL" id="JBHSIS010000002">
    <property type="protein sequence ID" value="MFC4852572.1"/>
    <property type="molecule type" value="Genomic_DNA"/>
</dbReference>
<evidence type="ECO:0000313" key="7">
    <source>
        <dbReference type="Proteomes" id="UP001595859"/>
    </source>
</evidence>
<name>A0ABV9RWE2_9PSEU</name>
<evidence type="ECO:0000256" key="4">
    <source>
        <dbReference type="SAM" id="SignalP"/>
    </source>
</evidence>
<feature type="signal peptide" evidence="4">
    <location>
        <begin position="1"/>
        <end position="27"/>
    </location>
</feature>
<comment type="similarity">
    <text evidence="1">Belongs to the bacterial solute-binding protein 5 family.</text>
</comment>
<comment type="caution">
    <text evidence="6">The sequence shown here is derived from an EMBL/GenBank/DDBJ whole genome shotgun (WGS) entry which is preliminary data.</text>
</comment>
<feature type="domain" description="Solute-binding protein family 5" evidence="5">
    <location>
        <begin position="97"/>
        <end position="445"/>
    </location>
</feature>